<comment type="caution">
    <text evidence="5">The sequence shown here is derived from an EMBL/GenBank/DDBJ whole genome shotgun (WGS) entry which is preliminary data.</text>
</comment>
<keyword evidence="2" id="KW-0238">DNA-binding</keyword>
<evidence type="ECO:0000259" key="4">
    <source>
        <dbReference type="PROSITE" id="PS50043"/>
    </source>
</evidence>
<dbReference type="SMART" id="SM00421">
    <property type="entry name" value="HTH_LUXR"/>
    <property type="match status" value="1"/>
</dbReference>
<reference evidence="5 6" key="1">
    <citation type="submission" date="2023-12" db="EMBL/GenBank/DDBJ databases">
        <title>Description of new species of Mycobacterium terrae complex isolated from sewage at the Sao Paulo Zoological Park Foundation in Brazil.</title>
        <authorList>
            <person name="Romagnoli C.L."/>
            <person name="Conceicao E.C."/>
            <person name="Machado E."/>
            <person name="Barreto L.B.P.F."/>
            <person name="Sharma A."/>
            <person name="Silva N.M."/>
            <person name="Marques L.E."/>
            <person name="Juliana M.A."/>
            <person name="Lourenco M.C.S."/>
            <person name="Digiampietri L.A."/>
            <person name="Suffys P.N."/>
            <person name="Viana-Niero C."/>
        </authorList>
    </citation>
    <scope>NUCLEOTIDE SEQUENCE [LARGE SCALE GENOMIC DNA]</scope>
    <source>
        <strain evidence="5 6">MYC340</strain>
    </source>
</reference>
<evidence type="ECO:0000313" key="6">
    <source>
        <dbReference type="Proteomes" id="UP001298593"/>
    </source>
</evidence>
<keyword evidence="3" id="KW-0804">Transcription</keyword>
<evidence type="ECO:0000256" key="3">
    <source>
        <dbReference type="ARBA" id="ARBA00023163"/>
    </source>
</evidence>
<organism evidence="5 6">
    <name type="scientific">[Mycobacterium] nativiensis</name>
    <dbReference type="NCBI Taxonomy" id="2855503"/>
    <lineage>
        <taxon>Bacteria</taxon>
        <taxon>Bacillati</taxon>
        <taxon>Actinomycetota</taxon>
        <taxon>Actinomycetes</taxon>
        <taxon>Mycobacteriales</taxon>
        <taxon>Mycobacteriaceae</taxon>
        <taxon>Mycolicibacter</taxon>
    </lineage>
</organism>
<dbReference type="SUPFAM" id="SSF55781">
    <property type="entry name" value="GAF domain-like"/>
    <property type="match status" value="1"/>
</dbReference>
<dbReference type="PANTHER" id="PTHR44688:SF16">
    <property type="entry name" value="DNA-BINDING TRANSCRIPTIONAL ACTIVATOR DEVR_DOSR"/>
    <property type="match status" value="1"/>
</dbReference>
<dbReference type="Pfam" id="PF13185">
    <property type="entry name" value="GAF_2"/>
    <property type="match status" value="1"/>
</dbReference>
<dbReference type="SUPFAM" id="SSF46894">
    <property type="entry name" value="C-terminal effector domain of the bipartite response regulators"/>
    <property type="match status" value="1"/>
</dbReference>
<dbReference type="Gene3D" id="3.30.450.40">
    <property type="match status" value="1"/>
</dbReference>
<dbReference type="CDD" id="cd06170">
    <property type="entry name" value="LuxR_C_like"/>
    <property type="match status" value="1"/>
</dbReference>
<dbReference type="InterPro" id="IPR000792">
    <property type="entry name" value="Tscrpt_reg_LuxR_C"/>
</dbReference>
<gene>
    <name evidence="5" type="ORF">KV113_00800</name>
</gene>
<dbReference type="Pfam" id="PF00196">
    <property type="entry name" value="GerE"/>
    <property type="match status" value="1"/>
</dbReference>
<dbReference type="InterPro" id="IPR016032">
    <property type="entry name" value="Sig_transdc_resp-reg_C-effctor"/>
</dbReference>
<sequence>MVSRLNELDQQLCGAHGIARSGDATTLDEAITMADATTDRLAKSGHIAHDGTAAPIQEGLFAVFLQAQVEARELRANDRVGVVRSLTAVIRRMRKAESLHRLGRQACTELCDTLDFDHSLLSFLEDDGFVVEESDHGLGGPTVIPRQDCESEARCIRLRETVRADDRDVPATPGYRELLDSGEYLVAPVVAKSEVVALLHVGRRSRGRVTIGDCDVLDAFASAFSLLYERMLNFERVQHQRASIARAASRLAEEADRIATAAISLDVEHDDGGVEPATIAADSALGAALSDREREVFERLVRGASNADIADDLVVTVETVKTHVKRILRKIGAINRSEAIALYLDETKPRRPIR</sequence>
<dbReference type="Gene3D" id="1.10.10.10">
    <property type="entry name" value="Winged helix-like DNA-binding domain superfamily/Winged helix DNA-binding domain"/>
    <property type="match status" value="1"/>
</dbReference>
<dbReference type="EMBL" id="JAYJJU010000001">
    <property type="protein sequence ID" value="MEB3030078.1"/>
    <property type="molecule type" value="Genomic_DNA"/>
</dbReference>
<dbReference type="Proteomes" id="UP001298593">
    <property type="component" value="Unassembled WGS sequence"/>
</dbReference>
<dbReference type="PANTHER" id="PTHR44688">
    <property type="entry name" value="DNA-BINDING TRANSCRIPTIONAL ACTIVATOR DEVR_DOSR"/>
    <property type="match status" value="1"/>
</dbReference>
<proteinExistence type="predicted"/>
<evidence type="ECO:0000256" key="1">
    <source>
        <dbReference type="ARBA" id="ARBA00023015"/>
    </source>
</evidence>
<dbReference type="PRINTS" id="PR00038">
    <property type="entry name" value="HTHLUXR"/>
</dbReference>
<dbReference type="PROSITE" id="PS50043">
    <property type="entry name" value="HTH_LUXR_2"/>
    <property type="match status" value="1"/>
</dbReference>
<keyword evidence="6" id="KW-1185">Reference proteome</keyword>
<feature type="domain" description="HTH luxR-type" evidence="4">
    <location>
        <begin position="282"/>
        <end position="347"/>
    </location>
</feature>
<dbReference type="InterPro" id="IPR029016">
    <property type="entry name" value="GAF-like_dom_sf"/>
</dbReference>
<name>A0ABU5XQ85_9MYCO</name>
<accession>A0ABU5XQ85</accession>
<evidence type="ECO:0000313" key="5">
    <source>
        <dbReference type="EMBL" id="MEB3030078.1"/>
    </source>
</evidence>
<protein>
    <submittedName>
        <fullName evidence="5">LuxR C-terminal-related transcriptional regulator</fullName>
    </submittedName>
</protein>
<evidence type="ECO:0000256" key="2">
    <source>
        <dbReference type="ARBA" id="ARBA00023125"/>
    </source>
</evidence>
<dbReference type="PROSITE" id="PS00622">
    <property type="entry name" value="HTH_LUXR_1"/>
    <property type="match status" value="1"/>
</dbReference>
<dbReference type="RefSeq" id="WP_329779852.1">
    <property type="nucleotide sequence ID" value="NZ_JAYJJU010000001.1"/>
</dbReference>
<dbReference type="InterPro" id="IPR003018">
    <property type="entry name" value="GAF"/>
</dbReference>
<dbReference type="InterPro" id="IPR036388">
    <property type="entry name" value="WH-like_DNA-bd_sf"/>
</dbReference>
<keyword evidence="1" id="KW-0805">Transcription regulation</keyword>